<dbReference type="PATRIC" id="fig|1339352.3.peg.3108"/>
<evidence type="ECO:0000256" key="5">
    <source>
        <dbReference type="SAM" id="Phobius"/>
    </source>
</evidence>
<proteinExistence type="predicted"/>
<dbReference type="RefSeq" id="WP_032953229.1">
    <property type="nucleotide sequence ID" value="NZ_JNHM01000081.1"/>
</dbReference>
<evidence type="ECO:0000256" key="2">
    <source>
        <dbReference type="ARBA" id="ARBA00022692"/>
    </source>
</evidence>
<reference evidence="7 8" key="1">
    <citation type="submission" date="2014-04" db="EMBL/GenBank/DDBJ databases">
        <authorList>
            <person name="Sears C."/>
            <person name="Carroll K."/>
            <person name="Sack B.R."/>
            <person name="Qadri F."/>
            <person name="Myers L.L."/>
            <person name="Chung G.-T."/>
            <person name="Escheverria P."/>
            <person name="Fraser C.M."/>
            <person name="Sadzewicz L."/>
            <person name="Shefchek K.A."/>
            <person name="Tallon L."/>
            <person name="Das S.P."/>
            <person name="Daugherty S."/>
            <person name="Mongodin E.F."/>
        </authorList>
    </citation>
    <scope>NUCLEOTIDE SEQUENCE [LARGE SCALE GENOMIC DNA]</scope>
    <source>
        <strain evidence="7 8">3975 RP4</strain>
    </source>
</reference>
<dbReference type="EMBL" id="JNHM01000081">
    <property type="protein sequence ID" value="KDS48439.1"/>
    <property type="molecule type" value="Genomic_DNA"/>
</dbReference>
<dbReference type="PANTHER" id="PTHR30414:SF0">
    <property type="entry name" value="MINICONDUCTANCE MECHANOSENSITIVE CHANNEL YBDG"/>
    <property type="match status" value="1"/>
</dbReference>
<evidence type="ECO:0000313" key="8">
    <source>
        <dbReference type="Proteomes" id="UP000027661"/>
    </source>
</evidence>
<dbReference type="Gene3D" id="2.30.30.60">
    <property type="match status" value="1"/>
</dbReference>
<name>A0A069S9G1_PHOVU</name>
<protein>
    <submittedName>
        <fullName evidence="7">Mechanosensitive ion channel family protein</fullName>
    </submittedName>
</protein>
<keyword evidence="3 5" id="KW-1133">Transmembrane helix</keyword>
<feature type="transmembrane region" description="Helical" evidence="5">
    <location>
        <begin position="184"/>
        <end position="207"/>
    </location>
</feature>
<dbReference type="InterPro" id="IPR006685">
    <property type="entry name" value="MscS_channel_2nd"/>
</dbReference>
<sequence>MSTNEFARILLTWIKSFLSWIGIPRDRLNELDEIIFLILIVVIAFAVGAVFHYLSVRFTRKVLKYKNISFLSSLIEYNALRKMSAVIPPLIISALLPFVFDYRSTWFTVSEKITWIYFFIALLFSVNAVLNSVGNVLMNKEQLQNRPMKGFIQIFQVIFSCVAIIVIISILINKSPLNLITGLGAFAAVLMLIFKDTILGFVAGVLLSENDMVHIGDWIEMPQNNVNGVVMDITLNIVKVQNFDNTIVTIPPYSLVSGSFINWRGMTESGGRRIMREYALKLDYIQPCTPEFLEKMKKFDADLADFITEKQKQAAEGKVANTDNPAGLVNGTIDTNVGLLRAYMTLYLKRHPFISKDLLLMVRTLAPTENGLPVQIYCFSSNKNWPSYESIQAEIMEHFVSVLPEFGLYPFQNPTARDYVISGLIESGKDLSTVGGIPWHSVLPKEEKV</sequence>
<keyword evidence="2 5" id="KW-0812">Transmembrane</keyword>
<dbReference type="GO" id="GO:0005886">
    <property type="term" value="C:plasma membrane"/>
    <property type="evidence" value="ECO:0007669"/>
    <property type="project" value="TreeGrafter"/>
</dbReference>
<evidence type="ECO:0000256" key="4">
    <source>
        <dbReference type="ARBA" id="ARBA00023136"/>
    </source>
</evidence>
<dbReference type="SUPFAM" id="SSF50182">
    <property type="entry name" value="Sm-like ribonucleoproteins"/>
    <property type="match status" value="1"/>
</dbReference>
<keyword evidence="4 5" id="KW-0472">Membrane</keyword>
<gene>
    <name evidence="7" type="ORF">M099_3270</name>
</gene>
<comment type="subcellular location">
    <subcellularLocation>
        <location evidence="1">Membrane</location>
    </subcellularLocation>
</comment>
<organism evidence="7 8">
    <name type="scientific">Phocaeicola vulgatus str. 3975 RP4</name>
    <dbReference type="NCBI Taxonomy" id="1339352"/>
    <lineage>
        <taxon>Bacteria</taxon>
        <taxon>Pseudomonadati</taxon>
        <taxon>Bacteroidota</taxon>
        <taxon>Bacteroidia</taxon>
        <taxon>Bacteroidales</taxon>
        <taxon>Bacteroidaceae</taxon>
        <taxon>Phocaeicola</taxon>
    </lineage>
</organism>
<feature type="transmembrane region" description="Helical" evidence="5">
    <location>
        <begin position="150"/>
        <end position="172"/>
    </location>
</feature>
<feature type="domain" description="Mechanosensitive ion channel MscS" evidence="6">
    <location>
        <begin position="196"/>
        <end position="264"/>
    </location>
</feature>
<feature type="transmembrane region" description="Helical" evidence="5">
    <location>
        <begin position="115"/>
        <end position="138"/>
    </location>
</feature>
<dbReference type="Proteomes" id="UP000027661">
    <property type="component" value="Unassembled WGS sequence"/>
</dbReference>
<dbReference type="Pfam" id="PF00924">
    <property type="entry name" value="MS_channel_2nd"/>
    <property type="match status" value="1"/>
</dbReference>
<dbReference type="InterPro" id="IPR023408">
    <property type="entry name" value="MscS_beta-dom_sf"/>
</dbReference>
<evidence type="ECO:0000313" key="7">
    <source>
        <dbReference type="EMBL" id="KDS48439.1"/>
    </source>
</evidence>
<comment type="caution">
    <text evidence="7">The sequence shown here is derived from an EMBL/GenBank/DDBJ whole genome shotgun (WGS) entry which is preliminary data.</text>
</comment>
<evidence type="ECO:0000259" key="6">
    <source>
        <dbReference type="Pfam" id="PF00924"/>
    </source>
</evidence>
<dbReference type="AlphaFoldDB" id="A0A069S9G1"/>
<feature type="transmembrane region" description="Helical" evidence="5">
    <location>
        <begin position="34"/>
        <end position="58"/>
    </location>
</feature>
<accession>A0A069S9G1</accession>
<dbReference type="InterPro" id="IPR010920">
    <property type="entry name" value="LSM_dom_sf"/>
</dbReference>
<dbReference type="GO" id="GO:0071470">
    <property type="term" value="P:cellular response to osmotic stress"/>
    <property type="evidence" value="ECO:0007669"/>
    <property type="project" value="InterPro"/>
</dbReference>
<evidence type="ECO:0000256" key="3">
    <source>
        <dbReference type="ARBA" id="ARBA00022989"/>
    </source>
</evidence>
<feature type="transmembrane region" description="Helical" evidence="5">
    <location>
        <begin position="79"/>
        <end position="100"/>
    </location>
</feature>
<evidence type="ECO:0000256" key="1">
    <source>
        <dbReference type="ARBA" id="ARBA00004370"/>
    </source>
</evidence>
<dbReference type="PANTHER" id="PTHR30414">
    <property type="entry name" value="MINICONDUCTANCE MECHANOSENSITIVE CHANNEL YBDG"/>
    <property type="match status" value="1"/>
</dbReference>
<dbReference type="GO" id="GO:0008381">
    <property type="term" value="F:mechanosensitive monoatomic ion channel activity"/>
    <property type="evidence" value="ECO:0007669"/>
    <property type="project" value="InterPro"/>
</dbReference>
<dbReference type="InterPro" id="IPR030192">
    <property type="entry name" value="YbdG"/>
</dbReference>